<evidence type="ECO:0000313" key="3">
    <source>
        <dbReference type="Proteomes" id="UP000199611"/>
    </source>
</evidence>
<keyword evidence="1" id="KW-1133">Transmembrane helix</keyword>
<dbReference type="Proteomes" id="UP000199611">
    <property type="component" value="Unassembled WGS sequence"/>
</dbReference>
<feature type="transmembrane region" description="Helical" evidence="1">
    <location>
        <begin position="176"/>
        <end position="194"/>
    </location>
</feature>
<keyword evidence="1" id="KW-0472">Membrane</keyword>
<gene>
    <name evidence="2" type="ORF">SAMN05660836_01748</name>
</gene>
<feature type="transmembrane region" description="Helical" evidence="1">
    <location>
        <begin position="113"/>
        <end position="138"/>
    </location>
</feature>
<evidence type="ECO:0008006" key="4">
    <source>
        <dbReference type="Google" id="ProtNLM"/>
    </source>
</evidence>
<dbReference type="STRING" id="39841.SAMN05660836_01748"/>
<evidence type="ECO:0000313" key="2">
    <source>
        <dbReference type="EMBL" id="SFM86008.1"/>
    </source>
</evidence>
<organism evidence="2 3">
    <name type="scientific">Thermodesulforhabdus norvegica</name>
    <dbReference type="NCBI Taxonomy" id="39841"/>
    <lineage>
        <taxon>Bacteria</taxon>
        <taxon>Pseudomonadati</taxon>
        <taxon>Thermodesulfobacteriota</taxon>
        <taxon>Syntrophobacteria</taxon>
        <taxon>Syntrophobacterales</taxon>
        <taxon>Thermodesulforhabdaceae</taxon>
        <taxon>Thermodesulforhabdus</taxon>
    </lineage>
</organism>
<dbReference type="EMBL" id="FOUU01000005">
    <property type="protein sequence ID" value="SFM86008.1"/>
    <property type="molecule type" value="Genomic_DNA"/>
</dbReference>
<name>A0A1I4UAK4_9BACT</name>
<dbReference type="AlphaFoldDB" id="A0A1I4UAK4"/>
<dbReference type="RefSeq" id="WP_093395068.1">
    <property type="nucleotide sequence ID" value="NZ_FOUU01000005.1"/>
</dbReference>
<accession>A0A1I4UAK4</accession>
<protein>
    <recommendedName>
        <fullName evidence="4">DUF3592 domain-containing protein</fullName>
    </recommendedName>
</protein>
<keyword evidence="3" id="KW-1185">Reference proteome</keyword>
<keyword evidence="1" id="KW-0812">Transmembrane</keyword>
<evidence type="ECO:0000256" key="1">
    <source>
        <dbReference type="SAM" id="Phobius"/>
    </source>
</evidence>
<proteinExistence type="predicted"/>
<reference evidence="2 3" key="1">
    <citation type="submission" date="2016-10" db="EMBL/GenBank/DDBJ databases">
        <authorList>
            <person name="de Groot N.N."/>
        </authorList>
    </citation>
    <scope>NUCLEOTIDE SEQUENCE [LARGE SCALE GENOMIC DNA]</scope>
    <source>
        <strain evidence="2 3">DSM 9990</strain>
    </source>
</reference>
<sequence length="269" mass="30005">MRAGISYRSIPVITVLLLLAAAGIAFTIEKSKVRNGVEVTGHVIAKRRIPHPVGPYGDAYEVIIEYRVKGQPKRLITTRAVWDTIGKRPLNTIGAAVQVLHLPDGRAVINRFYYLYPFTTTLLTIAGIGLISAFYTFFIRKKGLEKAESDAISYRRPSRTSYLLHGRNRKGLLSRLYRQLITLGALLVLMFIAIILESPWLYIIAIAGILWVSVRTRKAMTCPHCGASLRKDLQKLDPSPGKTNWLIVVDRLSKGVKVTCSNCGRSLDD</sequence>